<accession>A0A2G9THF6</accession>
<dbReference type="EMBL" id="KZ365861">
    <property type="protein sequence ID" value="PIO57375.1"/>
    <property type="molecule type" value="Genomic_DNA"/>
</dbReference>
<feature type="region of interest" description="Disordered" evidence="1">
    <location>
        <begin position="59"/>
        <end position="84"/>
    </location>
</feature>
<evidence type="ECO:0000313" key="3">
    <source>
        <dbReference type="Proteomes" id="UP000230423"/>
    </source>
</evidence>
<gene>
    <name evidence="2" type="ORF">TELCIR_21218</name>
</gene>
<evidence type="ECO:0000313" key="2">
    <source>
        <dbReference type="EMBL" id="PIO57375.1"/>
    </source>
</evidence>
<name>A0A2G9THF6_TELCI</name>
<evidence type="ECO:0000256" key="1">
    <source>
        <dbReference type="SAM" id="MobiDB-lite"/>
    </source>
</evidence>
<proteinExistence type="predicted"/>
<sequence length="84" mass="9244">MHHRGRTTADPRIIRPPETLVNIGEYDEYDQREARIGTTTPALQTEGAVVFTRKPVQSAGLAMPRSSISEEVAPNGESNPLEQT</sequence>
<feature type="non-terminal residue" evidence="2">
    <location>
        <position position="84"/>
    </location>
</feature>
<organism evidence="2 3">
    <name type="scientific">Teladorsagia circumcincta</name>
    <name type="common">Brown stomach worm</name>
    <name type="synonym">Ostertagia circumcincta</name>
    <dbReference type="NCBI Taxonomy" id="45464"/>
    <lineage>
        <taxon>Eukaryota</taxon>
        <taxon>Metazoa</taxon>
        <taxon>Ecdysozoa</taxon>
        <taxon>Nematoda</taxon>
        <taxon>Chromadorea</taxon>
        <taxon>Rhabditida</taxon>
        <taxon>Rhabditina</taxon>
        <taxon>Rhabditomorpha</taxon>
        <taxon>Strongyloidea</taxon>
        <taxon>Trichostrongylidae</taxon>
        <taxon>Teladorsagia</taxon>
    </lineage>
</organism>
<keyword evidence="3" id="KW-1185">Reference proteome</keyword>
<dbReference type="AlphaFoldDB" id="A0A2G9THF6"/>
<dbReference type="OrthoDB" id="5876074at2759"/>
<dbReference type="Proteomes" id="UP000230423">
    <property type="component" value="Unassembled WGS sequence"/>
</dbReference>
<protein>
    <submittedName>
        <fullName evidence="2">Uncharacterized protein</fullName>
    </submittedName>
</protein>
<reference evidence="2 3" key="1">
    <citation type="submission" date="2015-09" db="EMBL/GenBank/DDBJ databases">
        <title>Draft genome of the parasitic nematode Teladorsagia circumcincta isolate WARC Sus (inbred).</title>
        <authorList>
            <person name="Mitreva M."/>
        </authorList>
    </citation>
    <scope>NUCLEOTIDE SEQUENCE [LARGE SCALE GENOMIC DNA]</scope>
    <source>
        <strain evidence="2 3">S</strain>
    </source>
</reference>